<dbReference type="InterPro" id="IPR011990">
    <property type="entry name" value="TPR-like_helical_dom_sf"/>
</dbReference>
<dbReference type="GO" id="GO:0043022">
    <property type="term" value="F:ribosome binding"/>
    <property type="evidence" value="ECO:0007669"/>
    <property type="project" value="TreeGrafter"/>
</dbReference>
<feature type="compositionally biased region" description="Basic residues" evidence="10">
    <location>
        <begin position="581"/>
        <end position="590"/>
    </location>
</feature>
<dbReference type="PIRSF" id="PIRSF038922">
    <property type="entry name" value="SRP72"/>
    <property type="match status" value="1"/>
</dbReference>
<keyword evidence="7 9" id="KW-0733">Signal recognition particle</keyword>
<dbReference type="GO" id="GO:0005783">
    <property type="term" value="C:endoplasmic reticulum"/>
    <property type="evidence" value="ECO:0007669"/>
    <property type="project" value="UniProtKB-SubCell"/>
</dbReference>
<keyword evidence="5 9" id="KW-0963">Cytoplasm</keyword>
<dbReference type="RefSeq" id="XP_013329159.1">
    <property type="nucleotide sequence ID" value="XM_013473705.1"/>
</dbReference>
<reference evidence="12 13" key="1">
    <citation type="submission" date="2015-04" db="EMBL/GenBank/DDBJ databases">
        <authorList>
            <person name="Heijne W.H."/>
            <person name="Fedorova N.D."/>
            <person name="Nierman W.C."/>
            <person name="Vollebregt A.W."/>
            <person name="Zhao Z."/>
            <person name="Wu L."/>
            <person name="Kumar M."/>
            <person name="Stam H."/>
            <person name="van den Berg M.A."/>
            <person name="Pel H.J."/>
        </authorList>
    </citation>
    <scope>NUCLEOTIDE SEQUENCE [LARGE SCALE GENOMIC DNA]</scope>
    <source>
        <strain evidence="12 13">CBS 393.64</strain>
    </source>
</reference>
<proteinExistence type="inferred from homology"/>
<comment type="function">
    <text evidence="9">Component of the signal recognition particle (SRP) complex, a ribonucleoprotein complex that mediates the cotranslational targeting of secretory and membrane proteins to the endoplasmic reticulum (ER).</text>
</comment>
<accession>A0A0F4YW69</accession>
<evidence type="ECO:0000256" key="9">
    <source>
        <dbReference type="PIRNR" id="PIRNR038922"/>
    </source>
</evidence>
<comment type="subcellular location">
    <subcellularLocation>
        <location evidence="2 9">Cytoplasm</location>
    </subcellularLocation>
    <subcellularLocation>
        <location evidence="1">Endoplasmic reticulum</location>
    </subcellularLocation>
</comment>
<organism evidence="12 13">
    <name type="scientific">Rasamsonia emersonii (strain ATCC 16479 / CBS 393.64 / IMI 116815)</name>
    <dbReference type="NCBI Taxonomy" id="1408163"/>
    <lineage>
        <taxon>Eukaryota</taxon>
        <taxon>Fungi</taxon>
        <taxon>Dikarya</taxon>
        <taxon>Ascomycota</taxon>
        <taxon>Pezizomycotina</taxon>
        <taxon>Eurotiomycetes</taxon>
        <taxon>Eurotiomycetidae</taxon>
        <taxon>Eurotiales</taxon>
        <taxon>Trichocomaceae</taxon>
        <taxon>Rasamsonia</taxon>
    </lineage>
</organism>
<evidence type="ECO:0000256" key="5">
    <source>
        <dbReference type="ARBA" id="ARBA00022490"/>
    </source>
</evidence>
<dbReference type="GeneID" id="25315779"/>
<dbReference type="GO" id="GO:0006614">
    <property type="term" value="P:SRP-dependent cotranslational protein targeting to membrane"/>
    <property type="evidence" value="ECO:0007669"/>
    <property type="project" value="UniProtKB-UniRule"/>
</dbReference>
<keyword evidence="8 9" id="KW-0687">Ribonucleoprotein</keyword>
<keyword evidence="6" id="KW-0256">Endoplasmic reticulum</keyword>
<protein>
    <recommendedName>
        <fullName evidence="4 9">Signal recognition particle subunit SRP72</fullName>
    </recommendedName>
</protein>
<evidence type="ECO:0000256" key="1">
    <source>
        <dbReference type="ARBA" id="ARBA00004240"/>
    </source>
</evidence>
<dbReference type="Gene3D" id="1.25.40.10">
    <property type="entry name" value="Tetratricopeptide repeat domain"/>
    <property type="match status" value="1"/>
</dbReference>
<dbReference type="Pfam" id="PF17004">
    <property type="entry name" value="SRP_TPR_like"/>
    <property type="match status" value="1"/>
</dbReference>
<evidence type="ECO:0000256" key="6">
    <source>
        <dbReference type="ARBA" id="ARBA00022824"/>
    </source>
</evidence>
<dbReference type="InterPro" id="IPR031545">
    <property type="entry name" value="SRP72_TPR-like"/>
</dbReference>
<comment type="similarity">
    <text evidence="3 9">Belongs to the SRP72 family.</text>
</comment>
<evidence type="ECO:0000313" key="13">
    <source>
        <dbReference type="Proteomes" id="UP000053958"/>
    </source>
</evidence>
<dbReference type="GO" id="GO:0005786">
    <property type="term" value="C:signal recognition particle, endoplasmic reticulum targeting"/>
    <property type="evidence" value="ECO:0007669"/>
    <property type="project" value="UniProtKB-UniRule"/>
</dbReference>
<evidence type="ECO:0000256" key="2">
    <source>
        <dbReference type="ARBA" id="ARBA00004496"/>
    </source>
</evidence>
<evidence type="ECO:0000259" key="11">
    <source>
        <dbReference type="Pfam" id="PF08492"/>
    </source>
</evidence>
<keyword evidence="13" id="KW-1185">Reference proteome</keyword>
<evidence type="ECO:0000256" key="4">
    <source>
        <dbReference type="ARBA" id="ARBA00018350"/>
    </source>
</evidence>
<dbReference type="Proteomes" id="UP000053958">
    <property type="component" value="Unassembled WGS sequence"/>
</dbReference>
<dbReference type="AlphaFoldDB" id="A0A0F4YW69"/>
<evidence type="ECO:0000256" key="7">
    <source>
        <dbReference type="ARBA" id="ARBA00023135"/>
    </source>
</evidence>
<feature type="domain" description="Signal recognition particle SRP72 subunit RNA-binding" evidence="11">
    <location>
        <begin position="535"/>
        <end position="583"/>
    </location>
</feature>
<name>A0A0F4YW69_RASE3</name>
<dbReference type="OrthoDB" id="5421607at2759"/>
<feature type="compositionally biased region" description="Basic and acidic residues" evidence="10">
    <location>
        <begin position="557"/>
        <end position="580"/>
    </location>
</feature>
<dbReference type="SUPFAM" id="SSF48452">
    <property type="entry name" value="TPR-like"/>
    <property type="match status" value="1"/>
</dbReference>
<dbReference type="FunFam" id="1.25.40.10:FF:000512">
    <property type="entry name" value="Signal recognition particle subunit SRP72"/>
    <property type="match status" value="1"/>
</dbReference>
<dbReference type="EMBL" id="LASV01000137">
    <property type="protein sequence ID" value="KKA22547.1"/>
    <property type="molecule type" value="Genomic_DNA"/>
</dbReference>
<evidence type="ECO:0000256" key="3">
    <source>
        <dbReference type="ARBA" id="ARBA00007676"/>
    </source>
</evidence>
<feature type="region of interest" description="Disordered" evidence="10">
    <location>
        <begin position="538"/>
        <end position="635"/>
    </location>
</feature>
<evidence type="ECO:0000256" key="10">
    <source>
        <dbReference type="SAM" id="MobiDB-lite"/>
    </source>
</evidence>
<dbReference type="PANTHER" id="PTHR14094">
    <property type="entry name" value="SIGNAL RECOGNITION PARTICLE 72"/>
    <property type="match status" value="1"/>
</dbReference>
<dbReference type="Pfam" id="PF08492">
    <property type="entry name" value="SRP72"/>
    <property type="match status" value="1"/>
</dbReference>
<gene>
    <name evidence="12" type="ORF">T310_3430</name>
</gene>
<dbReference type="PANTHER" id="PTHR14094:SF9">
    <property type="entry name" value="SIGNAL RECOGNITION PARTICLE SUBUNIT SRP72"/>
    <property type="match status" value="1"/>
</dbReference>
<evidence type="ECO:0000256" key="8">
    <source>
        <dbReference type="ARBA" id="ARBA00023274"/>
    </source>
</evidence>
<dbReference type="InterPro" id="IPR013699">
    <property type="entry name" value="Signal_recog_part_SRP72_RNA-bd"/>
</dbReference>
<sequence>MAAASVQSLSTLLQRASIEDHEEVLKACNAALKKSKNDVHAQHAKAVALLKLDRYDDALRVLEEGGDALKKRASLEYAYALYKCGKWSEAADVAARLGSGRGAKHVEAQASYRAEKFANAAEIYKNLSNEDTSLGNEQNDIRINTLATNAQLLWKREAGLAEAIRPTREDLEAFETTYNAACSSLARGDLRQSELLLKRAKELCKTSEYLSPEEKEVELFPIAIQELYVLIRQGKFESAEVLVKEISFNQQHENPYVLHKLFHSTQTPTDNDKLFEFQKNAIVGNSHSLDLLVQKFDGVIRSTSKALAQRPYPSTSSSDNILSVYNAAARVQDKTGQKAIQEIRPLLERRPKDVGLVLTVVQLYVAIGNITSAISAMENFMRILEESIAEADQDVRFSPGLVSVLVSLYQLEGRKNHIRAELGKAASYWRQRPQQPTALLRTAAASLLHSTDPSDLAISQELFNKIHNENPADRFATAGYVAAYATTDARKIEADLENLPPVQELVSDVDVAALEEAGVPQSSSSIAATAAVLAGARKRAANDQNVQSKKRVRKSRLPKEYDPNKAPDPERWLPLRERSTYRPKGKKGKQRAAERTQGGIVNEKTEEALAASTGQQQKGSSGGGGSSKKKKKGKR</sequence>
<dbReference type="GO" id="GO:0008312">
    <property type="term" value="F:7S RNA binding"/>
    <property type="evidence" value="ECO:0007669"/>
    <property type="project" value="InterPro"/>
</dbReference>
<dbReference type="InterPro" id="IPR026270">
    <property type="entry name" value="SRP72"/>
</dbReference>
<evidence type="ECO:0000313" key="12">
    <source>
        <dbReference type="EMBL" id="KKA22547.1"/>
    </source>
</evidence>
<comment type="caution">
    <text evidence="12">The sequence shown here is derived from an EMBL/GenBank/DDBJ whole genome shotgun (WGS) entry which is preliminary data.</text>
</comment>
<dbReference type="STRING" id="1408163.A0A0F4YW69"/>